<evidence type="ECO:0000256" key="2">
    <source>
        <dbReference type="SAM" id="SignalP"/>
    </source>
</evidence>
<protein>
    <submittedName>
        <fullName evidence="3">Putative tyrosine protein phosphat</fullName>
    </submittedName>
</protein>
<accession>A0A023G604</accession>
<sequence length="283" mass="31181">MLWAWAWACVPLHLGQSRPPLRFRAKLMAMCPVRSKQHLFLTATHILRINIASKCCLQVVTCSLEFPMHHWPIKEAILGHQAWPLPCLASILLPYQAREHHWQPGQSTIATQSTRLQDSTIYRPVPASTLTYTFRNNNIVLQGPESCPPPESSGYLASTNNTYAYGQSVMSSQQGIQQPYQQISAASVSATSQPVSPVYYGLGYGQHPSTLSIQAPVSYAQSYNPQQQASTPVQQSASGDSHSTTMAPMYMVYPSNYYACNADQSGTAQQQVAFQTSVPQSAN</sequence>
<proteinExistence type="evidence at transcript level"/>
<feature type="region of interest" description="Disordered" evidence="1">
    <location>
        <begin position="223"/>
        <end position="242"/>
    </location>
</feature>
<feature type="signal peptide" evidence="2">
    <location>
        <begin position="1"/>
        <end position="17"/>
    </location>
</feature>
<name>A0A023G604_AMBTT</name>
<dbReference type="EMBL" id="GBBM01007130">
    <property type="protein sequence ID" value="JAC28288.1"/>
    <property type="molecule type" value="mRNA"/>
</dbReference>
<evidence type="ECO:0000313" key="3">
    <source>
        <dbReference type="EMBL" id="JAC28288.1"/>
    </source>
</evidence>
<organism evidence="3">
    <name type="scientific">Amblyomma triste</name>
    <name type="common">Neotropical tick</name>
    <dbReference type="NCBI Taxonomy" id="251400"/>
    <lineage>
        <taxon>Eukaryota</taxon>
        <taxon>Metazoa</taxon>
        <taxon>Ecdysozoa</taxon>
        <taxon>Arthropoda</taxon>
        <taxon>Chelicerata</taxon>
        <taxon>Arachnida</taxon>
        <taxon>Acari</taxon>
        <taxon>Parasitiformes</taxon>
        <taxon>Ixodida</taxon>
        <taxon>Ixodoidea</taxon>
        <taxon>Ixodidae</taxon>
        <taxon>Amblyomminae</taxon>
        <taxon>Amblyomma</taxon>
    </lineage>
</organism>
<feature type="chain" id="PRO_5001518287" evidence="2">
    <location>
        <begin position="18"/>
        <end position="283"/>
    </location>
</feature>
<dbReference type="AlphaFoldDB" id="A0A023G604"/>
<evidence type="ECO:0000256" key="1">
    <source>
        <dbReference type="SAM" id="MobiDB-lite"/>
    </source>
</evidence>
<reference evidence="3" key="1">
    <citation type="submission" date="2014-03" db="EMBL/GenBank/DDBJ databases">
        <title>The sialotranscriptome of Amblyomma triste, Amblyomma parvum and Amblyomma cajennense ticks, uncovered by 454-based RNA-seq.</title>
        <authorList>
            <person name="Garcia G.R."/>
            <person name="Gardinassi L.G."/>
            <person name="Ribeiro J.M."/>
            <person name="Anatriello E."/>
            <person name="Ferreira B.R."/>
            <person name="Moreira H.N."/>
            <person name="Mafra C."/>
            <person name="Olegario M.M."/>
            <person name="Szabo P.J."/>
            <person name="Miranda-Santos I.K."/>
            <person name="Maruyama S.R."/>
        </authorList>
    </citation>
    <scope>NUCLEOTIDE SEQUENCE</scope>
    <source>
        <strain evidence="3">Mato Grasso do Sul</strain>
        <tissue evidence="3">Salivary glands</tissue>
    </source>
</reference>
<feature type="non-terminal residue" evidence="3">
    <location>
        <position position="283"/>
    </location>
</feature>
<keyword evidence="2" id="KW-0732">Signal</keyword>